<keyword evidence="6" id="KW-0456">Lyase</keyword>
<keyword evidence="5" id="KW-0210">Decarboxylase</keyword>
<comment type="pathway">
    <text evidence="2">Purine metabolism; urate degradation; (S)-allantoin from urate: step 3/3.</text>
</comment>
<evidence type="ECO:0000256" key="2">
    <source>
        <dbReference type="ARBA" id="ARBA00004754"/>
    </source>
</evidence>
<dbReference type="EC" id="4.1.1.97" evidence="3"/>
<dbReference type="EMBL" id="AEUP01000004">
    <property type="protein sequence ID" value="EGE49029.1"/>
    <property type="molecule type" value="Genomic_DNA"/>
</dbReference>
<dbReference type="InterPro" id="IPR018020">
    <property type="entry name" value="OHCU_decarboxylase"/>
</dbReference>
<evidence type="ECO:0000256" key="5">
    <source>
        <dbReference type="ARBA" id="ARBA00022793"/>
    </source>
</evidence>
<dbReference type="UniPathway" id="UPA00394">
    <property type="reaction ID" value="UER00652"/>
</dbReference>
<sequence>MGTNPSGNSPPLAKGAPGMMCLQDVNTLSPAQFVETFGSIYEHSPWVAEAAVTQRPFASLQQMQLVFSQAVQQAPESQKLALVRAHPELGHRMGIDPDLSAESTQEQGRAGLDRLSPTEYKQLRELNDAYHKKFGMPFVICVRKATKAIILEALEQRLTSSFTVELAEALKQIDAIAALRLQDKVQV</sequence>
<dbReference type="GO" id="GO:0000255">
    <property type="term" value="P:allantoin metabolic process"/>
    <property type="evidence" value="ECO:0007669"/>
    <property type="project" value="InterPro"/>
</dbReference>
<evidence type="ECO:0000259" key="7">
    <source>
        <dbReference type="Pfam" id="PF09349"/>
    </source>
</evidence>
<evidence type="ECO:0000313" key="9">
    <source>
        <dbReference type="Proteomes" id="UP000018454"/>
    </source>
</evidence>
<dbReference type="Proteomes" id="UP000018454">
    <property type="component" value="Unassembled WGS sequence"/>
</dbReference>
<dbReference type="GO" id="GO:0019628">
    <property type="term" value="P:urate catabolic process"/>
    <property type="evidence" value="ECO:0007669"/>
    <property type="project" value="UniProtKB-UniPathway"/>
</dbReference>
<dbReference type="AlphaFoldDB" id="F1YQZ4"/>
<dbReference type="PANTHER" id="PTHR43466">
    <property type="entry name" value="2-OXO-4-HYDROXY-4-CARBOXY-5-UREIDOIMIDAZOLINE DECARBOXYLASE-RELATED"/>
    <property type="match status" value="1"/>
</dbReference>
<evidence type="ECO:0000256" key="1">
    <source>
        <dbReference type="ARBA" id="ARBA00001163"/>
    </source>
</evidence>
<evidence type="ECO:0000256" key="4">
    <source>
        <dbReference type="ARBA" id="ARBA00022631"/>
    </source>
</evidence>
<reference evidence="8 9" key="1">
    <citation type="journal article" date="2011" name="Science">
        <title>Drosophila microbiome modulates host developmental and metabolic homeostasis via insulin signaling.</title>
        <authorList>
            <person name="Shin S.C."/>
            <person name="Kim S.H."/>
            <person name="You H."/>
            <person name="Kim B."/>
            <person name="Kim A.C."/>
            <person name="Lee K.A."/>
            <person name="Yoon J.H."/>
            <person name="Ryu J.H."/>
            <person name="Lee W.J."/>
        </authorList>
    </citation>
    <scope>NUCLEOTIDE SEQUENCE [LARGE SCALE GENOMIC DNA]</scope>
    <source>
        <strain evidence="8 9">DM001</strain>
    </source>
</reference>
<comment type="caution">
    <text evidence="8">The sequence shown here is derived from an EMBL/GenBank/DDBJ whole genome shotgun (WGS) entry which is preliminary data.</text>
</comment>
<dbReference type="Gene3D" id="1.10.3330.10">
    <property type="entry name" value="Oxo-4-hydroxy-4-carboxy-5-ureidoimidazoline decarboxylase"/>
    <property type="match status" value="1"/>
</dbReference>
<name>F1YQZ4_9PROT</name>
<organism evidence="8 9">
    <name type="scientific">Acetobacter pomorum DM001</name>
    <dbReference type="NCBI Taxonomy" id="945681"/>
    <lineage>
        <taxon>Bacteria</taxon>
        <taxon>Pseudomonadati</taxon>
        <taxon>Pseudomonadota</taxon>
        <taxon>Alphaproteobacteria</taxon>
        <taxon>Acetobacterales</taxon>
        <taxon>Acetobacteraceae</taxon>
        <taxon>Acetobacter</taxon>
    </lineage>
</organism>
<feature type="domain" description="Oxo-4-hydroxy-4-carboxy-5-ureidoimidazoline decarboxylase" evidence="7">
    <location>
        <begin position="26"/>
        <end position="182"/>
    </location>
</feature>
<keyword evidence="4" id="KW-0659">Purine metabolism</keyword>
<dbReference type="GO" id="GO:0051997">
    <property type="term" value="F:2-oxo-4-hydroxy-4-carboxy-5-ureidoimidazoline decarboxylase activity"/>
    <property type="evidence" value="ECO:0007669"/>
    <property type="project" value="UniProtKB-EC"/>
</dbReference>
<dbReference type="GO" id="GO:0006144">
    <property type="term" value="P:purine nucleobase metabolic process"/>
    <property type="evidence" value="ECO:0007669"/>
    <property type="project" value="UniProtKB-KW"/>
</dbReference>
<dbReference type="InterPro" id="IPR017580">
    <property type="entry name" value="OHCU_decarboxylase-1"/>
</dbReference>
<dbReference type="Pfam" id="PF09349">
    <property type="entry name" value="OHCU_decarbox"/>
    <property type="match status" value="1"/>
</dbReference>
<comment type="catalytic activity">
    <reaction evidence="1">
        <text>5-hydroxy-2-oxo-4-ureido-2,5-dihydro-1H-imidazole-5-carboxylate + H(+) = (S)-allantoin + CO2</text>
        <dbReference type="Rhea" id="RHEA:26301"/>
        <dbReference type="ChEBI" id="CHEBI:15378"/>
        <dbReference type="ChEBI" id="CHEBI:15678"/>
        <dbReference type="ChEBI" id="CHEBI:16526"/>
        <dbReference type="ChEBI" id="CHEBI:58639"/>
        <dbReference type="EC" id="4.1.1.97"/>
    </reaction>
</comment>
<evidence type="ECO:0000313" key="8">
    <source>
        <dbReference type="EMBL" id="EGE49029.1"/>
    </source>
</evidence>
<gene>
    <name evidence="8" type="primary">uao</name>
    <name evidence="8" type="ORF">APO_0317</name>
</gene>
<dbReference type="SUPFAM" id="SSF158694">
    <property type="entry name" value="UraD-Like"/>
    <property type="match status" value="1"/>
</dbReference>
<protein>
    <recommendedName>
        <fullName evidence="3">2-oxo-4-hydroxy-4-carboxy-5-ureidoimidazoline decarboxylase</fullName>
        <ecNumber evidence="3">4.1.1.97</ecNumber>
    </recommendedName>
</protein>
<evidence type="ECO:0000256" key="3">
    <source>
        <dbReference type="ARBA" id="ARBA00012257"/>
    </source>
</evidence>
<dbReference type="PANTHER" id="PTHR43466:SF1">
    <property type="entry name" value="2-OXO-4-HYDROXY-4-CARBOXY-5-UREIDOIMIDAZOLINE DECARBOXYLASE-RELATED"/>
    <property type="match status" value="1"/>
</dbReference>
<evidence type="ECO:0000256" key="6">
    <source>
        <dbReference type="ARBA" id="ARBA00023239"/>
    </source>
</evidence>
<proteinExistence type="predicted"/>
<dbReference type="InterPro" id="IPR036778">
    <property type="entry name" value="OHCU_decarboxylase_sf"/>
</dbReference>
<accession>F1YQZ4</accession>
<dbReference type="NCBIfam" id="TIGR03164">
    <property type="entry name" value="UHCUDC"/>
    <property type="match status" value="1"/>
</dbReference>